<sequence>MKATTLLSVLLSAGFMFTASAGQLDAPPPAINDAPDNIQNPNAKARTVEERVTDMNQRANKHEEKEVAKENMDKARSDLDKAKVRTSDTSMWPKTKIEETVNNHNQVTEVKVTPMSTQIPYVMTREVPSNKTPSGNKDGDMTVPKFINFGF</sequence>
<evidence type="ECO:0000256" key="1">
    <source>
        <dbReference type="SAM" id="MobiDB-lite"/>
    </source>
</evidence>
<feature type="compositionally biased region" description="Basic and acidic residues" evidence="1">
    <location>
        <begin position="60"/>
        <end position="86"/>
    </location>
</feature>
<dbReference type="Proteomes" id="UP000472580">
    <property type="component" value="Unassembled WGS sequence"/>
</dbReference>
<feature type="chain" id="PRO_5026859963" evidence="2">
    <location>
        <begin position="22"/>
        <end position="151"/>
    </location>
</feature>
<protein>
    <submittedName>
        <fullName evidence="3">Uncharacterized protein</fullName>
    </submittedName>
</protein>
<dbReference type="AlphaFoldDB" id="A0A6L6YLT9"/>
<evidence type="ECO:0000313" key="4">
    <source>
        <dbReference type="Proteomes" id="UP000472580"/>
    </source>
</evidence>
<name>A0A6L6YLT9_9BURK</name>
<dbReference type="EMBL" id="WSRP01000051">
    <property type="protein sequence ID" value="MVX57853.1"/>
    <property type="molecule type" value="Genomic_DNA"/>
</dbReference>
<feature type="signal peptide" evidence="2">
    <location>
        <begin position="1"/>
        <end position="21"/>
    </location>
</feature>
<reference evidence="3 4" key="1">
    <citation type="submission" date="2019-12" db="EMBL/GenBank/DDBJ databases">
        <title>Microbes associate with the intestines of laboratory mice.</title>
        <authorList>
            <person name="Navarre W."/>
            <person name="Wong E."/>
        </authorList>
    </citation>
    <scope>NUCLEOTIDE SEQUENCE [LARGE SCALE GENOMIC DNA]</scope>
    <source>
        <strain evidence="3 4">NM82_D38</strain>
    </source>
</reference>
<evidence type="ECO:0000256" key="2">
    <source>
        <dbReference type="SAM" id="SignalP"/>
    </source>
</evidence>
<organism evidence="3 4">
    <name type="scientific">Parasutterella muris</name>
    <dbReference type="NCBI Taxonomy" id="2565572"/>
    <lineage>
        <taxon>Bacteria</taxon>
        <taxon>Pseudomonadati</taxon>
        <taxon>Pseudomonadota</taxon>
        <taxon>Betaproteobacteria</taxon>
        <taxon>Burkholderiales</taxon>
        <taxon>Sutterellaceae</taxon>
        <taxon>Parasutterella</taxon>
    </lineage>
</organism>
<comment type="caution">
    <text evidence="3">The sequence shown here is derived from an EMBL/GenBank/DDBJ whole genome shotgun (WGS) entry which is preliminary data.</text>
</comment>
<keyword evidence="4" id="KW-1185">Reference proteome</keyword>
<gene>
    <name evidence="3" type="ORF">E5987_11725</name>
</gene>
<evidence type="ECO:0000313" key="3">
    <source>
        <dbReference type="EMBL" id="MVX57853.1"/>
    </source>
</evidence>
<dbReference type="RefSeq" id="WP_160336268.1">
    <property type="nucleotide sequence ID" value="NZ_CALPCR010000002.1"/>
</dbReference>
<dbReference type="OrthoDB" id="9157416at2"/>
<proteinExistence type="predicted"/>
<feature type="region of interest" description="Disordered" evidence="1">
    <location>
        <begin position="54"/>
        <end position="93"/>
    </location>
</feature>
<keyword evidence="2" id="KW-0732">Signal</keyword>
<accession>A0A6L6YLT9</accession>